<organism evidence="9 10">
    <name type="scientific">Paraburkholderia megapolitana</name>
    <dbReference type="NCBI Taxonomy" id="420953"/>
    <lineage>
        <taxon>Bacteria</taxon>
        <taxon>Pseudomonadati</taxon>
        <taxon>Pseudomonadota</taxon>
        <taxon>Betaproteobacteria</taxon>
        <taxon>Burkholderiales</taxon>
        <taxon>Burkholderiaceae</taxon>
        <taxon>Paraburkholderia</taxon>
    </lineage>
</organism>
<keyword evidence="6 7" id="KW-0472">Membrane</keyword>
<comment type="similarity">
    <text evidence="7">Belongs to the binding-protein-dependent transport system permease family.</text>
</comment>
<dbReference type="STRING" id="420953.SAMN05192543_1011048"/>
<keyword evidence="2 7" id="KW-0813">Transport</keyword>
<feature type="transmembrane region" description="Helical" evidence="7">
    <location>
        <begin position="97"/>
        <end position="120"/>
    </location>
</feature>
<evidence type="ECO:0000256" key="3">
    <source>
        <dbReference type="ARBA" id="ARBA00022475"/>
    </source>
</evidence>
<feature type="transmembrane region" description="Helical" evidence="7">
    <location>
        <begin position="132"/>
        <end position="157"/>
    </location>
</feature>
<name>A0A1I3ERT8_9BURK</name>
<dbReference type="GO" id="GO:0005886">
    <property type="term" value="C:plasma membrane"/>
    <property type="evidence" value="ECO:0007669"/>
    <property type="project" value="UniProtKB-SubCell"/>
</dbReference>
<dbReference type="InterPro" id="IPR035906">
    <property type="entry name" value="MetI-like_sf"/>
</dbReference>
<dbReference type="Pfam" id="PF19300">
    <property type="entry name" value="BPD_transp_1_N"/>
    <property type="match status" value="1"/>
</dbReference>
<dbReference type="RefSeq" id="WP_091008337.1">
    <property type="nucleotide sequence ID" value="NZ_CP041743.1"/>
</dbReference>
<evidence type="ECO:0000313" key="9">
    <source>
        <dbReference type="EMBL" id="SFI01658.1"/>
    </source>
</evidence>
<evidence type="ECO:0000259" key="8">
    <source>
        <dbReference type="PROSITE" id="PS50928"/>
    </source>
</evidence>
<dbReference type="SUPFAM" id="SSF161098">
    <property type="entry name" value="MetI-like"/>
    <property type="match status" value="1"/>
</dbReference>
<evidence type="ECO:0000256" key="4">
    <source>
        <dbReference type="ARBA" id="ARBA00022692"/>
    </source>
</evidence>
<proteinExistence type="inferred from homology"/>
<feature type="transmembrane region" description="Helical" evidence="7">
    <location>
        <begin position="281"/>
        <end position="304"/>
    </location>
</feature>
<dbReference type="PANTHER" id="PTHR43163:SF6">
    <property type="entry name" value="DIPEPTIDE TRANSPORT SYSTEM PERMEASE PROTEIN DPPB-RELATED"/>
    <property type="match status" value="1"/>
</dbReference>
<evidence type="ECO:0000313" key="10">
    <source>
        <dbReference type="Proteomes" id="UP000199548"/>
    </source>
</evidence>
<dbReference type="InterPro" id="IPR000515">
    <property type="entry name" value="MetI-like"/>
</dbReference>
<feature type="domain" description="ABC transmembrane type-1" evidence="8">
    <location>
        <begin position="95"/>
        <end position="304"/>
    </location>
</feature>
<dbReference type="AlphaFoldDB" id="A0A1I3ERT8"/>
<dbReference type="PANTHER" id="PTHR43163">
    <property type="entry name" value="DIPEPTIDE TRANSPORT SYSTEM PERMEASE PROTEIN DPPB-RELATED"/>
    <property type="match status" value="1"/>
</dbReference>
<sequence>MLAYMIKRIAMAVPTVVIVTLLVFGMMRAIPGDPATLMLGDINDPVLLAQLRHQFGLDRSVPEQFVVWVTHLLHGDLGMSIARHQPVAELIRTTFPVTAQIVLAATLLASVIAIPAGLFAAWSQNRRADPAIVFGSILLVSLPSFWVGILLMWVFGVKLQWLPTFGYESFSEAGWGSVRYLVLPVLAVAFGEIAVLTRMMRASSLEVLRLEYISHARAKGLSEPRVLLRHALPNAFGPALTVVGLILGHLLAGGAVIETVFTLPGMGRLLVDSIYARDYPVVQGCLLLIALLYVLVNLLVDLLYPVFDPRMKL</sequence>
<dbReference type="PROSITE" id="PS50928">
    <property type="entry name" value="ABC_TM1"/>
    <property type="match status" value="1"/>
</dbReference>
<gene>
    <name evidence="9" type="ORF">SAMN05192543_1011048</name>
</gene>
<feature type="transmembrane region" description="Helical" evidence="7">
    <location>
        <begin position="12"/>
        <end position="30"/>
    </location>
</feature>
<evidence type="ECO:0000256" key="1">
    <source>
        <dbReference type="ARBA" id="ARBA00004651"/>
    </source>
</evidence>
<dbReference type="Gene3D" id="1.10.3720.10">
    <property type="entry name" value="MetI-like"/>
    <property type="match status" value="1"/>
</dbReference>
<dbReference type="Proteomes" id="UP000199548">
    <property type="component" value="Unassembled WGS sequence"/>
</dbReference>
<dbReference type="GO" id="GO:0055085">
    <property type="term" value="P:transmembrane transport"/>
    <property type="evidence" value="ECO:0007669"/>
    <property type="project" value="InterPro"/>
</dbReference>
<feature type="transmembrane region" description="Helical" evidence="7">
    <location>
        <begin position="177"/>
        <end position="196"/>
    </location>
</feature>
<dbReference type="Pfam" id="PF00528">
    <property type="entry name" value="BPD_transp_1"/>
    <property type="match status" value="1"/>
</dbReference>
<keyword evidence="5 7" id="KW-1133">Transmembrane helix</keyword>
<dbReference type="InterPro" id="IPR045621">
    <property type="entry name" value="BPD_transp_1_N"/>
</dbReference>
<dbReference type="EMBL" id="FOQU01000001">
    <property type="protein sequence ID" value="SFI01658.1"/>
    <property type="molecule type" value="Genomic_DNA"/>
</dbReference>
<evidence type="ECO:0000256" key="2">
    <source>
        <dbReference type="ARBA" id="ARBA00022448"/>
    </source>
</evidence>
<feature type="transmembrane region" description="Helical" evidence="7">
    <location>
        <begin position="235"/>
        <end position="261"/>
    </location>
</feature>
<keyword evidence="3" id="KW-1003">Cell membrane</keyword>
<keyword evidence="4 7" id="KW-0812">Transmembrane</keyword>
<dbReference type="OrthoDB" id="9803623at2"/>
<accession>A0A1I3ERT8</accession>
<keyword evidence="10" id="KW-1185">Reference proteome</keyword>
<dbReference type="CDD" id="cd06261">
    <property type="entry name" value="TM_PBP2"/>
    <property type="match status" value="1"/>
</dbReference>
<comment type="subcellular location">
    <subcellularLocation>
        <location evidence="1 7">Cell membrane</location>
        <topology evidence="1 7">Multi-pass membrane protein</topology>
    </subcellularLocation>
</comment>
<evidence type="ECO:0000256" key="6">
    <source>
        <dbReference type="ARBA" id="ARBA00023136"/>
    </source>
</evidence>
<evidence type="ECO:0000256" key="7">
    <source>
        <dbReference type="RuleBase" id="RU363032"/>
    </source>
</evidence>
<evidence type="ECO:0000256" key="5">
    <source>
        <dbReference type="ARBA" id="ARBA00022989"/>
    </source>
</evidence>
<protein>
    <submittedName>
        <fullName evidence="9">Peptide/nickel transport system permease protein</fullName>
    </submittedName>
</protein>
<reference evidence="9 10" key="1">
    <citation type="submission" date="2016-10" db="EMBL/GenBank/DDBJ databases">
        <authorList>
            <person name="de Groot N.N."/>
        </authorList>
    </citation>
    <scope>NUCLEOTIDE SEQUENCE [LARGE SCALE GENOMIC DNA]</scope>
    <source>
        <strain evidence="9 10">LMG 23650</strain>
    </source>
</reference>